<evidence type="ECO:0000256" key="7">
    <source>
        <dbReference type="ARBA" id="ARBA00022982"/>
    </source>
</evidence>
<keyword evidence="8" id="KW-1133">Transmembrane helix</keyword>
<evidence type="ECO:0000256" key="1">
    <source>
        <dbReference type="ARBA" id="ARBA00004298"/>
    </source>
</evidence>
<feature type="compositionally biased region" description="Polar residues" evidence="11">
    <location>
        <begin position="366"/>
        <end position="375"/>
    </location>
</feature>
<evidence type="ECO:0000256" key="11">
    <source>
        <dbReference type="SAM" id="MobiDB-lite"/>
    </source>
</evidence>
<evidence type="ECO:0000313" key="12">
    <source>
        <dbReference type="Ensembl" id="ENSCCRP00000118899.1"/>
    </source>
</evidence>
<name>A0A9J7YFA2_CYPCA</name>
<evidence type="ECO:0000256" key="8">
    <source>
        <dbReference type="ARBA" id="ARBA00022989"/>
    </source>
</evidence>
<feature type="region of interest" description="Disordered" evidence="11">
    <location>
        <begin position="267"/>
        <end position="290"/>
    </location>
</feature>
<keyword evidence="10" id="KW-0472">Membrane</keyword>
<keyword evidence="7" id="KW-0249">Electron transport</keyword>
<reference evidence="12" key="2">
    <citation type="submission" date="2025-09" db="UniProtKB">
        <authorList>
            <consortium name="Ensembl"/>
        </authorList>
    </citation>
    <scope>IDENTIFICATION</scope>
</reference>
<sequence>MGLLPDEAKVLPPPGIVNRNSVWFGLCGWATAMLHNSLNRRPALKAGLHRQALFITVGWFIGYHLTKFENYKYATLDRDMSEYIRLHPEEFPDKGIKYTNSVCCTHKQFCTSLDHLSYNHLRTLSIMTMRQEKPHASFMQGAPVPNRVPKRVKWRWQKSQQTFLPQGARYLQGAPRSARYPQGALVYGRVLQGAPMCTRNPHGAPVSVGYLKKRKRKQLNLQTSFAEGARFPREAHMPAGSRQGGKWRQQKPQQTFLPQGARYLQGAPRSARSPQGALVHGKGAPMCTRSPHGVPVSVGYLKRRTWKQQNLQTSFAEGARFPQGAPMPAGSRQGGKWRQQKPRASVLQGVPVHTRPPQKAKRRQLKSQASYQGTRYPQGAPIPAGFQQKIKWMQKPQTSFLQGARFPKGTFMPAGSQQKRMWKQQKPQTSSPHKEPNLWRKHAVLAPVQRGFPLEAPMLFGTPQREPVAIGSPQGALVPLCSSEGAPMPSVTHQRASMLIISPQEALVNICLPKRQLVQTSFLQGAPKPIFSPQEALMHASLQEEQSSQSSRNKRQCPWSTDDSDNEGLFWPPPLKKWRVELEPRASTGASVSPSCLSF</sequence>
<keyword evidence="3" id="KW-0813">Transport</keyword>
<dbReference type="Pfam" id="PF06374">
    <property type="entry name" value="NDUF_C2"/>
    <property type="match status" value="1"/>
</dbReference>
<evidence type="ECO:0000256" key="6">
    <source>
        <dbReference type="ARBA" id="ARBA00022792"/>
    </source>
</evidence>
<feature type="compositionally biased region" description="Low complexity" evidence="11">
    <location>
        <begin position="541"/>
        <end position="551"/>
    </location>
</feature>
<dbReference type="Proteomes" id="UP001108240">
    <property type="component" value="Unplaced"/>
</dbReference>
<feature type="compositionally biased region" description="Polar residues" evidence="11">
    <location>
        <begin position="415"/>
        <end position="431"/>
    </location>
</feature>
<keyword evidence="4" id="KW-0679">Respiratory chain</keyword>
<dbReference type="PANTHER" id="PTHR13099:SF0">
    <property type="entry name" value="NADH DEHYDROGENASE [UBIQUINONE] 1 SUBUNIT C2-RELATED"/>
    <property type="match status" value="1"/>
</dbReference>
<dbReference type="PANTHER" id="PTHR13099">
    <property type="entry name" value="NADH-UBIQUINONE OXIDOREDUCTASE SUBUNIT B14.5B"/>
    <property type="match status" value="1"/>
</dbReference>
<evidence type="ECO:0000256" key="4">
    <source>
        <dbReference type="ARBA" id="ARBA00022660"/>
    </source>
</evidence>
<dbReference type="InterPro" id="IPR009423">
    <property type="entry name" value="NDUC2"/>
</dbReference>
<comment type="subcellular location">
    <subcellularLocation>
        <location evidence="1">Mitochondrion inner membrane</location>
        <topology evidence="1">Single-pass membrane protein</topology>
        <orientation evidence="1">Matrix side</orientation>
    </subcellularLocation>
</comment>
<proteinExistence type="inferred from homology"/>
<dbReference type="Ensembl" id="ENSCCRT00000187215.1">
    <property type="protein sequence ID" value="ENSCCRP00000118899.1"/>
    <property type="gene ID" value="ENSCCRG00000030724.2"/>
</dbReference>
<evidence type="ECO:0000256" key="5">
    <source>
        <dbReference type="ARBA" id="ARBA00022692"/>
    </source>
</evidence>
<feature type="compositionally biased region" description="Basic residues" evidence="11">
    <location>
        <begin position="356"/>
        <end position="365"/>
    </location>
</feature>
<feature type="region of interest" description="Disordered" evidence="11">
    <location>
        <begin position="320"/>
        <end position="380"/>
    </location>
</feature>
<keyword evidence="9" id="KW-0496">Mitochondrion</keyword>
<comment type="similarity">
    <text evidence="2">Belongs to the complex I NDUFC2 subunit family.</text>
</comment>
<keyword evidence="13" id="KW-1185">Reference proteome</keyword>
<keyword evidence="6" id="KW-0999">Mitochondrion inner membrane</keyword>
<dbReference type="GO" id="GO:0006120">
    <property type="term" value="P:mitochondrial electron transport, NADH to ubiquinone"/>
    <property type="evidence" value="ECO:0007669"/>
    <property type="project" value="InterPro"/>
</dbReference>
<accession>A0A9J7YFA2</accession>
<dbReference type="GO" id="GO:0005743">
    <property type="term" value="C:mitochondrial inner membrane"/>
    <property type="evidence" value="ECO:0007669"/>
    <property type="project" value="UniProtKB-SubCell"/>
</dbReference>
<evidence type="ECO:0000256" key="10">
    <source>
        <dbReference type="ARBA" id="ARBA00023136"/>
    </source>
</evidence>
<dbReference type="GeneTree" id="ENSGT00390000010352"/>
<feature type="region of interest" description="Disordered" evidence="11">
    <location>
        <begin position="540"/>
        <end position="571"/>
    </location>
</feature>
<evidence type="ECO:0000256" key="3">
    <source>
        <dbReference type="ARBA" id="ARBA00022448"/>
    </source>
</evidence>
<feature type="region of interest" description="Disordered" evidence="11">
    <location>
        <begin position="412"/>
        <end position="435"/>
    </location>
</feature>
<evidence type="ECO:0000256" key="9">
    <source>
        <dbReference type="ARBA" id="ARBA00023128"/>
    </source>
</evidence>
<keyword evidence="5" id="KW-0812">Transmembrane</keyword>
<protein>
    <recommendedName>
        <fullName evidence="14">NADH dehydrogenase [ubiquinone] 1 subunit C2</fullName>
    </recommendedName>
</protein>
<evidence type="ECO:0008006" key="14">
    <source>
        <dbReference type="Google" id="ProtNLM"/>
    </source>
</evidence>
<evidence type="ECO:0000256" key="2">
    <source>
        <dbReference type="ARBA" id="ARBA00008674"/>
    </source>
</evidence>
<dbReference type="AlphaFoldDB" id="A0A9J7YFA2"/>
<evidence type="ECO:0000313" key="13">
    <source>
        <dbReference type="Proteomes" id="UP001108240"/>
    </source>
</evidence>
<reference evidence="12" key="1">
    <citation type="submission" date="2025-08" db="UniProtKB">
        <authorList>
            <consortium name="Ensembl"/>
        </authorList>
    </citation>
    <scope>IDENTIFICATION</scope>
</reference>
<organism evidence="12 13">
    <name type="scientific">Cyprinus carpio carpio</name>
    <dbReference type="NCBI Taxonomy" id="630221"/>
    <lineage>
        <taxon>Eukaryota</taxon>
        <taxon>Metazoa</taxon>
        <taxon>Chordata</taxon>
        <taxon>Craniata</taxon>
        <taxon>Vertebrata</taxon>
        <taxon>Euteleostomi</taxon>
        <taxon>Actinopterygii</taxon>
        <taxon>Neopterygii</taxon>
        <taxon>Teleostei</taxon>
        <taxon>Ostariophysi</taxon>
        <taxon>Cypriniformes</taxon>
        <taxon>Cyprinidae</taxon>
        <taxon>Cyprininae</taxon>
        <taxon>Cyprinus</taxon>
    </lineage>
</organism>